<gene>
    <name evidence="1" type="ORF">S01H1_74608</name>
</gene>
<evidence type="ECO:0000313" key="1">
    <source>
        <dbReference type="EMBL" id="GAG38237.1"/>
    </source>
</evidence>
<dbReference type="EMBL" id="BARS01049924">
    <property type="protein sequence ID" value="GAG38237.1"/>
    <property type="molecule type" value="Genomic_DNA"/>
</dbReference>
<comment type="caution">
    <text evidence="1">The sequence shown here is derived from an EMBL/GenBank/DDBJ whole genome shotgun (WGS) entry which is preliminary data.</text>
</comment>
<accession>X0XSC3</accession>
<proteinExistence type="predicted"/>
<feature type="non-terminal residue" evidence="1">
    <location>
        <position position="181"/>
    </location>
</feature>
<organism evidence="1">
    <name type="scientific">marine sediment metagenome</name>
    <dbReference type="NCBI Taxonomy" id="412755"/>
    <lineage>
        <taxon>unclassified sequences</taxon>
        <taxon>metagenomes</taxon>
        <taxon>ecological metagenomes</taxon>
    </lineage>
</organism>
<name>X0XSC3_9ZZZZ</name>
<reference evidence="1" key="1">
    <citation type="journal article" date="2014" name="Front. Microbiol.">
        <title>High frequency of phylogenetically diverse reductive dehalogenase-homologous genes in deep subseafloor sedimentary metagenomes.</title>
        <authorList>
            <person name="Kawai M."/>
            <person name="Futagami T."/>
            <person name="Toyoda A."/>
            <person name="Takaki Y."/>
            <person name="Nishi S."/>
            <person name="Hori S."/>
            <person name="Arai W."/>
            <person name="Tsubouchi T."/>
            <person name="Morono Y."/>
            <person name="Uchiyama I."/>
            <person name="Ito T."/>
            <person name="Fujiyama A."/>
            <person name="Inagaki F."/>
            <person name="Takami H."/>
        </authorList>
    </citation>
    <scope>NUCLEOTIDE SEQUENCE</scope>
    <source>
        <strain evidence="1">Expedition CK06-06</strain>
    </source>
</reference>
<dbReference type="AlphaFoldDB" id="X0XSC3"/>
<sequence>MSVASTIQEQDQNLPAATHFAGADNLVESRRYAPGALADSHRPWGSGLFSLPDIQAWVEDRMILLQETVTTLLRHLPAKAEGELTLAVGPEGNITAVGDHPYRHALLDYFNSRPELLDDFANLDATASFLREADDSLEFKRAYRKNPETAIIQYQRLLRRYTFGLCILGGFVNPTYFEPVT</sequence>
<protein>
    <submittedName>
        <fullName evidence="1">Uncharacterized protein</fullName>
    </submittedName>
</protein>